<dbReference type="AlphaFoldDB" id="A0A7C8BMV7"/>
<dbReference type="GO" id="GO:1990961">
    <property type="term" value="P:xenobiotic detoxification by transmembrane export across the plasma membrane"/>
    <property type="evidence" value="ECO:0007669"/>
    <property type="project" value="InterPro"/>
</dbReference>
<feature type="domain" description="Major facilitator superfamily (MFS) profile" evidence="10">
    <location>
        <begin position="40"/>
        <end position="432"/>
    </location>
</feature>
<protein>
    <submittedName>
        <fullName evidence="11">Multidrug effflux MFS transporter</fullName>
    </submittedName>
</protein>
<keyword evidence="7 9" id="KW-0472">Membrane</keyword>
<dbReference type="Proteomes" id="UP000481339">
    <property type="component" value="Unassembled WGS sequence"/>
</dbReference>
<feature type="transmembrane region" description="Helical" evidence="9">
    <location>
        <begin position="107"/>
        <end position="129"/>
    </location>
</feature>
<evidence type="ECO:0000256" key="7">
    <source>
        <dbReference type="ARBA" id="ARBA00023136"/>
    </source>
</evidence>
<dbReference type="SUPFAM" id="SSF103473">
    <property type="entry name" value="MFS general substrate transporter"/>
    <property type="match status" value="1"/>
</dbReference>
<feature type="transmembrane region" description="Helical" evidence="9">
    <location>
        <begin position="288"/>
        <end position="310"/>
    </location>
</feature>
<comment type="subcellular location">
    <subcellularLocation>
        <location evidence="1">Cell membrane</location>
        <topology evidence="1">Multi-pass membrane protein</topology>
    </subcellularLocation>
</comment>
<evidence type="ECO:0000256" key="4">
    <source>
        <dbReference type="ARBA" id="ARBA00022475"/>
    </source>
</evidence>
<reference evidence="11 12" key="1">
    <citation type="submission" date="2019-09" db="EMBL/GenBank/DDBJ databases">
        <title>Phylogeny of genus Pseudoclavibacter and closely related genus.</title>
        <authorList>
            <person name="Li Y."/>
        </authorList>
    </citation>
    <scope>NUCLEOTIDE SEQUENCE [LARGE SCALE GENOMIC DNA]</scope>
    <source>
        <strain evidence="11 12">JCM 16921</strain>
    </source>
</reference>
<proteinExistence type="inferred from homology"/>
<dbReference type="NCBIfam" id="TIGR00710">
    <property type="entry name" value="efflux_Bcr_CflA"/>
    <property type="match status" value="1"/>
</dbReference>
<keyword evidence="4" id="KW-1003">Cell membrane</keyword>
<evidence type="ECO:0000256" key="2">
    <source>
        <dbReference type="ARBA" id="ARBA00006236"/>
    </source>
</evidence>
<evidence type="ECO:0000256" key="8">
    <source>
        <dbReference type="SAM" id="MobiDB-lite"/>
    </source>
</evidence>
<comment type="similarity">
    <text evidence="2">Belongs to the major facilitator superfamily. Bcr/CmlA family.</text>
</comment>
<dbReference type="PANTHER" id="PTHR23502">
    <property type="entry name" value="MAJOR FACILITATOR SUPERFAMILY"/>
    <property type="match status" value="1"/>
</dbReference>
<dbReference type="EMBL" id="WBKA01000005">
    <property type="protein sequence ID" value="KAB1631752.1"/>
    <property type="molecule type" value="Genomic_DNA"/>
</dbReference>
<dbReference type="Gene3D" id="1.20.1720.10">
    <property type="entry name" value="Multidrug resistance protein D"/>
    <property type="match status" value="1"/>
</dbReference>
<evidence type="ECO:0000313" key="12">
    <source>
        <dbReference type="Proteomes" id="UP000481339"/>
    </source>
</evidence>
<gene>
    <name evidence="11" type="ORF">F8O02_07385</name>
</gene>
<feature type="transmembrane region" description="Helical" evidence="9">
    <location>
        <begin position="406"/>
        <end position="426"/>
    </location>
</feature>
<feature type="transmembrane region" description="Helical" evidence="9">
    <location>
        <begin position="256"/>
        <end position="276"/>
    </location>
</feature>
<feature type="transmembrane region" description="Helical" evidence="9">
    <location>
        <begin position="135"/>
        <end position="152"/>
    </location>
</feature>
<feature type="transmembrane region" description="Helical" evidence="9">
    <location>
        <begin position="349"/>
        <end position="368"/>
    </location>
</feature>
<keyword evidence="6 9" id="KW-1133">Transmembrane helix</keyword>
<dbReference type="CDD" id="cd17320">
    <property type="entry name" value="MFS_MdfA_MDR_like"/>
    <property type="match status" value="1"/>
</dbReference>
<evidence type="ECO:0000256" key="3">
    <source>
        <dbReference type="ARBA" id="ARBA00022448"/>
    </source>
</evidence>
<comment type="caution">
    <text evidence="11">The sequence shown here is derived from an EMBL/GenBank/DDBJ whole genome shotgun (WGS) entry which is preliminary data.</text>
</comment>
<evidence type="ECO:0000256" key="6">
    <source>
        <dbReference type="ARBA" id="ARBA00022989"/>
    </source>
</evidence>
<feature type="transmembrane region" description="Helical" evidence="9">
    <location>
        <begin position="164"/>
        <end position="183"/>
    </location>
</feature>
<evidence type="ECO:0000256" key="1">
    <source>
        <dbReference type="ARBA" id="ARBA00004651"/>
    </source>
</evidence>
<dbReference type="InterPro" id="IPR020846">
    <property type="entry name" value="MFS_dom"/>
</dbReference>
<dbReference type="GO" id="GO:0005886">
    <property type="term" value="C:plasma membrane"/>
    <property type="evidence" value="ECO:0007669"/>
    <property type="project" value="UniProtKB-SubCell"/>
</dbReference>
<feature type="region of interest" description="Disordered" evidence="8">
    <location>
        <begin position="1"/>
        <end position="25"/>
    </location>
</feature>
<dbReference type="RefSeq" id="WP_158036605.1">
    <property type="nucleotide sequence ID" value="NZ_BAAAZV010000011.1"/>
</dbReference>
<evidence type="ECO:0000313" key="11">
    <source>
        <dbReference type="EMBL" id="KAB1631752.1"/>
    </source>
</evidence>
<dbReference type="InterPro" id="IPR011701">
    <property type="entry name" value="MFS"/>
</dbReference>
<dbReference type="PROSITE" id="PS50850">
    <property type="entry name" value="MFS"/>
    <property type="match status" value="1"/>
</dbReference>
<keyword evidence="12" id="KW-1185">Reference proteome</keyword>
<evidence type="ECO:0000256" key="5">
    <source>
        <dbReference type="ARBA" id="ARBA00022692"/>
    </source>
</evidence>
<evidence type="ECO:0000259" key="10">
    <source>
        <dbReference type="PROSITE" id="PS50850"/>
    </source>
</evidence>
<sequence length="436" mass="43908">MSVTPSPSSDPTPSSDPAAAPASFVPPVQSAERPGVSTPLLVTLAVLSAVAPFSTDLYLPAFPQMSTELATSDTAVQLSLTAFLIGAGVGQLVFGPVSDRLGRRWPLLIGLMLFLASSCGTAMAPSIGVLIPLRLVQGISGAAGMVIGRAVIADRSHGRAAARALSLMMMVGGLAPVIAPLLGSGLAGVIGWRGLLWIVAGLGLAGLVASVVFVPETNDADARARRAAADAALAAEHPGAGGVRALATRTFIGRTLAFAFAFATMMAYISASPFVYQRMIGLSVPAYGLLFGLNALLLMLVSAISARLVAVYGAERLLRIGLITNLVGSAATLLVAVTGVPVWLLTLTLPIAVAPLGLVFGNATALALDAAPARVAGLGSAILGMAQFALAGLVSPLVSLGGEGTATPLGIVMVTASVVAMAMFLVGRSRTSILEG</sequence>
<keyword evidence="5 9" id="KW-0812">Transmembrane</keyword>
<name>A0A7C8BMV7_9MICO</name>
<feature type="transmembrane region" description="Helical" evidence="9">
    <location>
        <begin position="195"/>
        <end position="215"/>
    </location>
</feature>
<dbReference type="PANTHER" id="PTHR23502:SF132">
    <property type="entry name" value="POLYAMINE TRANSPORTER 2-RELATED"/>
    <property type="match status" value="1"/>
</dbReference>
<organism evidence="11 12">
    <name type="scientific">Pseudoclavibacter caeni</name>
    <dbReference type="NCBI Taxonomy" id="908846"/>
    <lineage>
        <taxon>Bacteria</taxon>
        <taxon>Bacillati</taxon>
        <taxon>Actinomycetota</taxon>
        <taxon>Actinomycetes</taxon>
        <taxon>Micrococcales</taxon>
        <taxon>Microbacteriaceae</taxon>
        <taxon>Pseudoclavibacter</taxon>
    </lineage>
</organism>
<dbReference type="InterPro" id="IPR004812">
    <property type="entry name" value="Efflux_drug-R_Bcr/CmlA"/>
</dbReference>
<feature type="transmembrane region" description="Helical" evidence="9">
    <location>
        <begin position="75"/>
        <end position="95"/>
    </location>
</feature>
<accession>A0A7C8BMV7</accession>
<keyword evidence="3" id="KW-0813">Transport</keyword>
<dbReference type="GO" id="GO:0042910">
    <property type="term" value="F:xenobiotic transmembrane transporter activity"/>
    <property type="evidence" value="ECO:0007669"/>
    <property type="project" value="InterPro"/>
</dbReference>
<dbReference type="OrthoDB" id="9814303at2"/>
<evidence type="ECO:0000256" key="9">
    <source>
        <dbReference type="SAM" id="Phobius"/>
    </source>
</evidence>
<feature type="transmembrane region" description="Helical" evidence="9">
    <location>
        <begin position="322"/>
        <end position="343"/>
    </location>
</feature>
<dbReference type="GO" id="GO:0015385">
    <property type="term" value="F:sodium:proton antiporter activity"/>
    <property type="evidence" value="ECO:0007669"/>
    <property type="project" value="TreeGrafter"/>
</dbReference>
<feature type="transmembrane region" description="Helical" evidence="9">
    <location>
        <begin position="375"/>
        <end position="394"/>
    </location>
</feature>
<dbReference type="Pfam" id="PF07690">
    <property type="entry name" value="MFS_1"/>
    <property type="match status" value="1"/>
</dbReference>
<dbReference type="InterPro" id="IPR036259">
    <property type="entry name" value="MFS_trans_sf"/>
</dbReference>